<reference evidence="2 3" key="1">
    <citation type="submission" date="2024-01" db="EMBL/GenBank/DDBJ databases">
        <title>Uliginosibacterium soil sp. nov.</title>
        <authorList>
            <person name="Lv Y."/>
        </authorList>
    </citation>
    <scope>NUCLEOTIDE SEQUENCE [LARGE SCALE GENOMIC DNA]</scope>
    <source>
        <strain evidence="2 3">H3</strain>
    </source>
</reference>
<evidence type="ECO:0000313" key="3">
    <source>
        <dbReference type="Proteomes" id="UP001331561"/>
    </source>
</evidence>
<comment type="caution">
    <text evidence="2">The sequence shown here is derived from an EMBL/GenBank/DDBJ whole genome shotgun (WGS) entry which is preliminary data.</text>
</comment>
<dbReference type="PROSITE" id="PS50231">
    <property type="entry name" value="RICIN_B_LECTIN"/>
    <property type="match status" value="1"/>
</dbReference>
<dbReference type="RefSeq" id="WP_327598666.1">
    <property type="nucleotide sequence ID" value="NZ_JAYXHS010000001.1"/>
</dbReference>
<name>A0ABU6K1P5_9RHOO</name>
<evidence type="ECO:0000259" key="1">
    <source>
        <dbReference type="SMART" id="SM00458"/>
    </source>
</evidence>
<accession>A0ABU6K1P5</accession>
<dbReference type="InterPro" id="IPR000772">
    <property type="entry name" value="Ricin_B_lectin"/>
</dbReference>
<dbReference type="Proteomes" id="UP001331561">
    <property type="component" value="Unassembled WGS sequence"/>
</dbReference>
<evidence type="ECO:0000313" key="2">
    <source>
        <dbReference type="EMBL" id="MEC5385718.1"/>
    </source>
</evidence>
<dbReference type="SMART" id="SM00458">
    <property type="entry name" value="RICIN"/>
    <property type="match status" value="1"/>
</dbReference>
<feature type="domain" description="Ricin B lectin" evidence="1">
    <location>
        <begin position="43"/>
        <end position="184"/>
    </location>
</feature>
<proteinExistence type="predicted"/>
<dbReference type="EMBL" id="JAYXHS010000001">
    <property type="protein sequence ID" value="MEC5385718.1"/>
    <property type="molecule type" value="Genomic_DNA"/>
</dbReference>
<dbReference type="Gene3D" id="2.80.10.50">
    <property type="match status" value="1"/>
</dbReference>
<protein>
    <submittedName>
        <fullName evidence="2">RICIN domain-containing protein</fullName>
    </submittedName>
</protein>
<dbReference type="SUPFAM" id="SSF50370">
    <property type="entry name" value="Ricin B-like lectins"/>
    <property type="match status" value="1"/>
</dbReference>
<sequence>MKNRHAADRENPFRILPIGCVGAFALAVMGAWPQPAGAAAISSELMFINAKTGKCLTIAGGVSTDNNVDAVQFDCDSDPSRRWTIKEMVDGSTYQIRNVQTGKCLTIAGGLSTENNVTALQFDCDNHPSRTWRVSDVTGSGVYQIRNVQTNKCLTIAGGVSAANNVKALQFNCDSDPSRRWTIRLKL</sequence>
<dbReference type="InterPro" id="IPR035992">
    <property type="entry name" value="Ricin_B-like_lectins"/>
</dbReference>
<dbReference type="Pfam" id="PF14200">
    <property type="entry name" value="RicinB_lectin_2"/>
    <property type="match status" value="2"/>
</dbReference>
<keyword evidence="3" id="KW-1185">Reference proteome</keyword>
<organism evidence="2 3">
    <name type="scientific">Uliginosibacterium silvisoli</name>
    <dbReference type="NCBI Taxonomy" id="3114758"/>
    <lineage>
        <taxon>Bacteria</taxon>
        <taxon>Pseudomonadati</taxon>
        <taxon>Pseudomonadota</taxon>
        <taxon>Betaproteobacteria</taxon>
        <taxon>Rhodocyclales</taxon>
        <taxon>Zoogloeaceae</taxon>
        <taxon>Uliginosibacterium</taxon>
    </lineage>
</organism>
<gene>
    <name evidence="2" type="ORF">VVD49_08285</name>
</gene>
<dbReference type="CDD" id="cd00161">
    <property type="entry name" value="beta-trefoil_Ricin-like"/>
    <property type="match status" value="1"/>
</dbReference>